<organism evidence="7 8">
    <name type="scientific">Ilyomonas limi</name>
    <dbReference type="NCBI Taxonomy" id="2575867"/>
    <lineage>
        <taxon>Bacteria</taxon>
        <taxon>Pseudomonadati</taxon>
        <taxon>Bacteroidota</taxon>
        <taxon>Chitinophagia</taxon>
        <taxon>Chitinophagales</taxon>
        <taxon>Chitinophagaceae</taxon>
        <taxon>Ilyomonas</taxon>
    </lineage>
</organism>
<evidence type="ECO:0000313" key="7">
    <source>
        <dbReference type="EMBL" id="TKK68063.1"/>
    </source>
</evidence>
<dbReference type="AlphaFoldDB" id="A0A4V5UU86"/>
<comment type="caution">
    <text evidence="7">The sequence shown here is derived from an EMBL/GenBank/DDBJ whole genome shotgun (WGS) entry which is preliminary data.</text>
</comment>
<dbReference type="InterPro" id="IPR002794">
    <property type="entry name" value="DUF92_TMEM19"/>
</dbReference>
<dbReference type="RefSeq" id="WP_137262167.1">
    <property type="nucleotide sequence ID" value="NZ_SZQL01000009.1"/>
</dbReference>
<keyword evidence="4 6" id="KW-1133">Transmembrane helix</keyword>
<dbReference type="Pfam" id="PF01940">
    <property type="entry name" value="DUF92"/>
    <property type="match status" value="1"/>
</dbReference>
<dbReference type="OrthoDB" id="9770047at2"/>
<accession>A0A4V5UU86</accession>
<feature type="transmembrane region" description="Helical" evidence="6">
    <location>
        <begin position="84"/>
        <end position="105"/>
    </location>
</feature>
<dbReference type="PANTHER" id="PTHR13353">
    <property type="entry name" value="TRANSMEMBRANE PROTEIN 19"/>
    <property type="match status" value="1"/>
</dbReference>
<keyword evidence="3 6" id="KW-0812">Transmembrane</keyword>
<protein>
    <submittedName>
        <fullName evidence="7">DUF92 domain-containing protein</fullName>
    </submittedName>
</protein>
<evidence type="ECO:0000256" key="6">
    <source>
        <dbReference type="SAM" id="Phobius"/>
    </source>
</evidence>
<comment type="subcellular location">
    <subcellularLocation>
        <location evidence="1">Membrane</location>
        <topology evidence="1">Multi-pass membrane protein</topology>
    </subcellularLocation>
</comment>
<proteinExistence type="inferred from homology"/>
<evidence type="ECO:0000256" key="1">
    <source>
        <dbReference type="ARBA" id="ARBA00004141"/>
    </source>
</evidence>
<reference evidence="7 8" key="1">
    <citation type="submission" date="2019-05" db="EMBL/GenBank/DDBJ databases">
        <title>Panacibacter sp. strain 17mud1-8 Genome sequencing and assembly.</title>
        <authorList>
            <person name="Chhetri G."/>
        </authorList>
    </citation>
    <scope>NUCLEOTIDE SEQUENCE [LARGE SCALE GENOMIC DNA]</scope>
    <source>
        <strain evidence="7 8">17mud1-8</strain>
    </source>
</reference>
<evidence type="ECO:0000256" key="2">
    <source>
        <dbReference type="ARBA" id="ARBA00009012"/>
    </source>
</evidence>
<evidence type="ECO:0000256" key="5">
    <source>
        <dbReference type="ARBA" id="ARBA00023136"/>
    </source>
</evidence>
<keyword evidence="5 6" id="KW-0472">Membrane</keyword>
<evidence type="ECO:0000256" key="4">
    <source>
        <dbReference type="ARBA" id="ARBA00022989"/>
    </source>
</evidence>
<feature type="transmembrane region" description="Helical" evidence="6">
    <location>
        <begin position="218"/>
        <end position="237"/>
    </location>
</feature>
<dbReference type="EMBL" id="SZQL01000009">
    <property type="protein sequence ID" value="TKK68063.1"/>
    <property type="molecule type" value="Genomic_DNA"/>
</dbReference>
<feature type="transmembrane region" description="Helical" evidence="6">
    <location>
        <begin position="38"/>
        <end position="63"/>
    </location>
</feature>
<feature type="transmembrane region" description="Helical" evidence="6">
    <location>
        <begin position="186"/>
        <end position="206"/>
    </location>
</feature>
<evidence type="ECO:0000313" key="8">
    <source>
        <dbReference type="Proteomes" id="UP000305848"/>
    </source>
</evidence>
<name>A0A4V5UU86_9BACT</name>
<dbReference type="GO" id="GO:0016020">
    <property type="term" value="C:membrane"/>
    <property type="evidence" value="ECO:0007669"/>
    <property type="project" value="UniProtKB-SubCell"/>
</dbReference>
<dbReference type="PANTHER" id="PTHR13353:SF5">
    <property type="entry name" value="TRANSMEMBRANE PROTEIN 19"/>
    <property type="match status" value="1"/>
</dbReference>
<evidence type="ECO:0000256" key="3">
    <source>
        <dbReference type="ARBA" id="ARBA00022692"/>
    </source>
</evidence>
<keyword evidence="8" id="KW-1185">Reference proteome</keyword>
<dbReference type="Proteomes" id="UP000305848">
    <property type="component" value="Unassembled WGS sequence"/>
</dbReference>
<comment type="similarity">
    <text evidence="2">Belongs to the TMEM19 family.</text>
</comment>
<gene>
    <name evidence="7" type="ORF">FC093_12685</name>
</gene>
<sequence>MVLQYVWLFVILAGAMITSVAAKKLTVAAALTGGILGLSIYAGAGFTGIALIAVFFMLGTLATSWKKKYKEDAGLSEIDSSRRNAGQVMANAGVAAICGVFGHFFKEYVFIFRLMMSASLSSAMADTLSSELGNVYGKRFYNILTLQKDMRGLNGVVSLEGTVIGIVGSAVIALVYAVGFGFAPNTFLTIIIAGTIGNLCDSVLGASLERKQYLNNDAVNFLNTAIAALVAFSLYFLF</sequence>
<feature type="transmembrane region" description="Helical" evidence="6">
    <location>
        <begin position="157"/>
        <end position="180"/>
    </location>
</feature>